<keyword evidence="2" id="KW-1133">Transmembrane helix</keyword>
<feature type="region of interest" description="Disordered" evidence="1">
    <location>
        <begin position="489"/>
        <end position="511"/>
    </location>
</feature>
<evidence type="ECO:0000256" key="1">
    <source>
        <dbReference type="SAM" id="MobiDB-lite"/>
    </source>
</evidence>
<feature type="compositionally biased region" description="Basic and acidic residues" evidence="1">
    <location>
        <begin position="539"/>
        <end position="548"/>
    </location>
</feature>
<feature type="compositionally biased region" description="Polar residues" evidence="1">
    <location>
        <begin position="611"/>
        <end position="622"/>
    </location>
</feature>
<dbReference type="PANTHER" id="PTHR21590">
    <property type="entry name" value="SEA DOMAIN-CONTAINING PROTEIN"/>
    <property type="match status" value="1"/>
</dbReference>
<keyword evidence="4" id="KW-1185">Reference proteome</keyword>
<feature type="compositionally biased region" description="Polar residues" evidence="1">
    <location>
        <begin position="590"/>
        <end position="603"/>
    </location>
</feature>
<feature type="compositionally biased region" description="Low complexity" evidence="1">
    <location>
        <begin position="721"/>
        <end position="738"/>
    </location>
</feature>
<dbReference type="InterPro" id="IPR024606">
    <property type="entry name" value="KIAA1549"/>
</dbReference>
<feature type="region of interest" description="Disordered" evidence="1">
    <location>
        <begin position="1243"/>
        <end position="1352"/>
    </location>
</feature>
<feature type="region of interest" description="Disordered" evidence="1">
    <location>
        <begin position="537"/>
        <end position="562"/>
    </location>
</feature>
<feature type="region of interest" description="Disordered" evidence="1">
    <location>
        <begin position="1579"/>
        <end position="1682"/>
    </location>
</feature>
<proteinExistence type="predicted"/>
<feature type="compositionally biased region" description="Basic residues" evidence="1">
    <location>
        <begin position="1486"/>
        <end position="1500"/>
    </location>
</feature>
<sequence length="1797" mass="192428">MEGLMFGTSPVGMPTCILRLSGCCTFILGIMMLVPMTTADAPAKDWPVMASSLPNQLPLAVQNHVPEPSPAALPASFTEASTQTAVRIPGHSSSIVAPLPPAKGLETDGSKPVPLKAFMPRWDSAPLHAPPPAAPESGEESVEGPLEAPARRPRELQQPSVPLSQIVPSSTAQVWSSSPSSASFIAVVIPDHNSTHVRPPMPPPVETQATNSTTSSIPSGTQGLEVLPAAITTAKPPVEPSGSIEDPRDHQLSPSFNLNIQNDDGTLEENLSHVLMGNHKGMTTSVVPTMGPMEDFYPTNTMEADWGSGDYQETMSFLGSEGDDYSLVSSLPSDMYDFEDSNSEAYDTSFPTRAALVPSGTLLTRYPKESSVLPELHVTRSPVLTSPVQPVMHMTRTPSFTNPDQYDAHVTNSPSSRATSVLPGSPGPTLLYSRPNITSPPSQTTTVSSINMTALPTFPPGFAEPFTNSSNVNISNPPLIRPTVFMPPPGSSTKSPVSPQDSVSSLVPDWSDGVTIEPTDLLLPDMNSLEYFTIQQTKEPSRLPEQRPNHTSPSSGNSITPMPILTTGVFTVNPTQLFTASFGEELLPAHNSSWPEESSTDTSGFEPPSFPTSEPDQTSQQNTTFLDPSMVLTPSMEPSVPSTEWSQGGGSDWMSTPSILTAQVNTTSLHTPVLPSTTHGQWDITPTVLETLTNGTSLFPPSISPSATVGVTPESSQSDSNATTFPFAPTHPAPNATTIPLTPRPFTPNGTSLTDMADEAITMGTPSDTTATEDTLTTINTNTASLNMTIPTAVTTVLTTVPDIPTKPPAATTSKPPQTTTVREYLCNITDPENYLVKVGFSAGSTVGYAKAKVREILKPEFNQSLELQVLKAPPDFVFRVVSGPIVYTAISVVNALRQSPRATRSILYVSGVSPTPGPQYHLHTVLQFVPSHIDVRMCTFSEKIKKGLTAAYAEVRRRSQESTNFTVQIVNITVNGLPKATRQPRAPVDVVFSVRDGRGYLEGADVSAHLRILNMVEFSYYLGLPVLQIAEPFHYPELNMTQLLRSSWVRTVLLGVLEPRVTDRTFQAKMERCLAQILGEALGIRRFKRATSIGNNSVQIVRMTRLSGPDSPLEMIYFAEGANGERLPAVTTATTLNRLDVQRAAIVLGYRVQGILAQPVEKVDGFPGQPVEPPTSTWVVIGVVIPVLVVVLITSILYWKFCRTDKLEFQPDTMVTGPQRQKLQAPSVKGFDFAKLHLGQPSKDDLRVIQEPTGPPSASASASVVKDTSTSESGEPGGFSSAKSASRVGRKKGRISPSDGDSVGSDRSSEKDSPAGRLRGSSAPHDPRQPRKMVANGLNGPPPMSGPDDQLSSASIFEHVDRMSRAAEGTKRLANKIQLIAMQPMPALPTHSPTVVDRATENAKINKEIQVALRHKSEIEHHRNKIRLRAKRKGHYDFPAMDDLTDGAGDPKEQDRIYQKAQQQIDKILDPDTHLPPPFTEPKKSGRGRRSPKSKKKTGHLNGEADRDQLITAETDGTYRKYPGVNNFAYVSDHDQAPDPIEGRQQMHSLLDNAFALVSPTAAATTAGVATAGITLPGVGNGHAQPPASSPPSRGPPRPWAPSYPTPGPISGRYGGDIGLPPPSVQSVLQRQGLGSGYLPSTGEGVSGEQPAIDSFTSRGGYSEELSSARPRPVGSTAGGQLHHLSQVGLPTRLSVMPPSGRLGALQAGGYSWSAYDDEFSKPGNLRDAAHRMGVREPSAPPAHLDTPGLGYPSTTGALQGEGLPSTHSSASLIKAIREELMRLSQKQASLPSFHS</sequence>
<keyword evidence="2" id="KW-0472">Membrane</keyword>
<feature type="compositionally biased region" description="Polar residues" evidence="1">
    <location>
        <begin position="549"/>
        <end position="560"/>
    </location>
</feature>
<feature type="compositionally biased region" description="Pro residues" evidence="1">
    <location>
        <begin position="1589"/>
        <end position="1609"/>
    </location>
</feature>
<dbReference type="Pfam" id="PF12877">
    <property type="entry name" value="KIAA1549"/>
    <property type="match status" value="1"/>
</dbReference>
<feature type="compositionally biased region" description="Polar residues" evidence="1">
    <location>
        <begin position="491"/>
        <end position="505"/>
    </location>
</feature>
<dbReference type="Proteomes" id="UP000823561">
    <property type="component" value="Chromosome 11"/>
</dbReference>
<name>A0AAV6GJ57_9TELE</name>
<feature type="compositionally biased region" description="Basic and acidic residues" evidence="1">
    <location>
        <begin position="1450"/>
        <end position="1459"/>
    </location>
</feature>
<evidence type="ECO:0000313" key="4">
    <source>
        <dbReference type="Proteomes" id="UP000823561"/>
    </source>
</evidence>
<gene>
    <name evidence="3" type="ORF">AALO_G00158470</name>
</gene>
<protein>
    <submittedName>
        <fullName evidence="3">Uncharacterized protein</fullName>
    </submittedName>
</protein>
<feature type="region of interest" description="Disordered" evidence="1">
    <location>
        <begin position="1438"/>
        <end position="1512"/>
    </location>
</feature>
<feature type="region of interest" description="Disordered" evidence="1">
    <location>
        <begin position="122"/>
        <end position="160"/>
    </location>
</feature>
<feature type="transmembrane region" description="Helical" evidence="2">
    <location>
        <begin position="1179"/>
        <end position="1200"/>
    </location>
</feature>
<dbReference type="PANTHER" id="PTHR21590:SF4">
    <property type="entry name" value="UPF0606 PROTEIN KIAA1549"/>
    <property type="match status" value="1"/>
</dbReference>
<keyword evidence="2" id="KW-0812">Transmembrane</keyword>
<evidence type="ECO:0000256" key="2">
    <source>
        <dbReference type="SAM" id="Phobius"/>
    </source>
</evidence>
<feature type="region of interest" description="Disordered" evidence="1">
    <location>
        <begin position="706"/>
        <end position="754"/>
    </location>
</feature>
<dbReference type="EMBL" id="JADWDJ010000011">
    <property type="protein sequence ID" value="KAG5274037.1"/>
    <property type="molecule type" value="Genomic_DNA"/>
</dbReference>
<feature type="region of interest" description="Disordered" evidence="1">
    <location>
        <begin position="409"/>
        <end position="446"/>
    </location>
</feature>
<organism evidence="3 4">
    <name type="scientific">Alosa alosa</name>
    <name type="common">allis shad</name>
    <dbReference type="NCBI Taxonomy" id="278164"/>
    <lineage>
        <taxon>Eukaryota</taxon>
        <taxon>Metazoa</taxon>
        <taxon>Chordata</taxon>
        <taxon>Craniata</taxon>
        <taxon>Vertebrata</taxon>
        <taxon>Euteleostomi</taxon>
        <taxon>Actinopterygii</taxon>
        <taxon>Neopterygii</taxon>
        <taxon>Teleostei</taxon>
        <taxon>Clupei</taxon>
        <taxon>Clupeiformes</taxon>
        <taxon>Clupeoidei</taxon>
        <taxon>Clupeidae</taxon>
        <taxon>Alosa</taxon>
    </lineage>
</organism>
<feature type="compositionally biased region" description="Polar residues" evidence="1">
    <location>
        <begin position="706"/>
        <end position="720"/>
    </location>
</feature>
<feature type="compositionally biased region" description="Polar residues" evidence="1">
    <location>
        <begin position="409"/>
        <end position="419"/>
    </location>
</feature>
<feature type="compositionally biased region" description="Low complexity" evidence="1">
    <location>
        <begin position="1297"/>
        <end position="1307"/>
    </location>
</feature>
<feature type="region of interest" description="Disordered" evidence="1">
    <location>
        <begin position="589"/>
        <end position="622"/>
    </location>
</feature>
<reference evidence="3" key="1">
    <citation type="submission" date="2020-10" db="EMBL/GenBank/DDBJ databases">
        <title>Chromosome-scale genome assembly of the Allis shad, Alosa alosa.</title>
        <authorList>
            <person name="Margot Z."/>
            <person name="Christophe K."/>
            <person name="Cabau C."/>
            <person name="Louis A."/>
            <person name="Berthelot C."/>
            <person name="Parey E."/>
            <person name="Roest Crollius H."/>
            <person name="Montfort J."/>
            <person name="Robinson-Rechavi M."/>
            <person name="Bucao C."/>
            <person name="Bouchez O."/>
            <person name="Gislard M."/>
            <person name="Lluch J."/>
            <person name="Milhes M."/>
            <person name="Lampietro C."/>
            <person name="Lopez Roques C."/>
            <person name="Donnadieu C."/>
            <person name="Braasch I."/>
            <person name="Desvignes T."/>
            <person name="Postlethwait J."/>
            <person name="Bobe J."/>
            <person name="Guiguen Y."/>
        </authorList>
    </citation>
    <scope>NUCLEOTIDE SEQUENCE</scope>
    <source>
        <strain evidence="3">M-15738</strain>
        <tissue evidence="3">Blood</tissue>
    </source>
</reference>
<evidence type="ECO:0000313" key="3">
    <source>
        <dbReference type="EMBL" id="KAG5274037.1"/>
    </source>
</evidence>
<comment type="caution">
    <text evidence="3">The sequence shown here is derived from an EMBL/GenBank/DDBJ whole genome shotgun (WGS) entry which is preliminary data.</text>
</comment>
<accession>A0AAV6GJ57</accession>